<organism evidence="1 2">
    <name type="scientific">Maribacter arenosus</name>
    <dbReference type="NCBI Taxonomy" id="1854708"/>
    <lineage>
        <taxon>Bacteria</taxon>
        <taxon>Pseudomonadati</taxon>
        <taxon>Bacteroidota</taxon>
        <taxon>Flavobacteriia</taxon>
        <taxon>Flavobacteriales</taxon>
        <taxon>Flavobacteriaceae</taxon>
        <taxon>Maribacter</taxon>
    </lineage>
</organism>
<dbReference type="Proteomes" id="UP000598350">
    <property type="component" value="Unassembled WGS sequence"/>
</dbReference>
<evidence type="ECO:0000313" key="1">
    <source>
        <dbReference type="EMBL" id="MBD0851631.1"/>
    </source>
</evidence>
<sequence length="223" mass="25694">MSIILSNSQKKDAKAIHFHLVNSKELLIIFTRNPVLGKCKTRLAAKVGNQVALDIYKFLLNHTASITKELKVHKQVYYSDGIWEDDIWDNLIFDKHLQQGADLGERMSNAFLHGFEQGFEKIIIIGSDMFDLSKNDLEDAFSALDHHDYVIGPAHDGGYYLLGMKSHTVTVFQNKDWGKDSVFKETMLNLKNKKVFQLETRNDIDRFEDLKNNKAFQPYLKNI</sequence>
<protein>
    <submittedName>
        <fullName evidence="1">Glycosyltransferase</fullName>
    </submittedName>
</protein>
<dbReference type="SUPFAM" id="SSF53448">
    <property type="entry name" value="Nucleotide-diphospho-sugar transferases"/>
    <property type="match status" value="1"/>
</dbReference>
<reference evidence="1 2" key="1">
    <citation type="submission" date="2020-05" db="EMBL/GenBank/DDBJ databases">
        <title>The draft genome sequence of Maribacter arenosus CAU 1321.</title>
        <authorList>
            <person name="Mu L."/>
        </authorList>
    </citation>
    <scope>NUCLEOTIDE SEQUENCE [LARGE SCALE GENOMIC DNA]</scope>
    <source>
        <strain evidence="1 2">CAU 1321</strain>
    </source>
</reference>
<evidence type="ECO:0000313" key="2">
    <source>
        <dbReference type="Proteomes" id="UP000598350"/>
    </source>
</evidence>
<dbReference type="InterPro" id="IPR018641">
    <property type="entry name" value="Trfase_1_rSAM/seldom-assoc"/>
</dbReference>
<dbReference type="Pfam" id="PF09837">
    <property type="entry name" value="DUF2064"/>
    <property type="match status" value="1"/>
</dbReference>
<dbReference type="NCBIfam" id="TIGR04282">
    <property type="entry name" value="glyco_like_cofC"/>
    <property type="match status" value="1"/>
</dbReference>
<dbReference type="InterPro" id="IPR029044">
    <property type="entry name" value="Nucleotide-diphossugar_trans"/>
</dbReference>
<gene>
    <name evidence="1" type="ORF">HPE63_13200</name>
</gene>
<proteinExistence type="predicted"/>
<dbReference type="EMBL" id="JABTCG010000004">
    <property type="protein sequence ID" value="MBD0851631.1"/>
    <property type="molecule type" value="Genomic_DNA"/>
</dbReference>
<accession>A0ABR7VE83</accession>
<dbReference type="PANTHER" id="PTHR36529:SF1">
    <property type="entry name" value="GLYCOSYLTRANSFERASE"/>
    <property type="match status" value="1"/>
</dbReference>
<keyword evidence="2" id="KW-1185">Reference proteome</keyword>
<name>A0ABR7VE83_9FLAO</name>
<dbReference type="PANTHER" id="PTHR36529">
    <property type="entry name" value="SLL1095 PROTEIN"/>
    <property type="match status" value="1"/>
</dbReference>
<comment type="caution">
    <text evidence="1">The sequence shown here is derived from an EMBL/GenBank/DDBJ whole genome shotgun (WGS) entry which is preliminary data.</text>
</comment>
<dbReference type="RefSeq" id="WP_188314735.1">
    <property type="nucleotide sequence ID" value="NZ_JABTCG010000004.1"/>
</dbReference>
<dbReference type="Gene3D" id="3.90.550.10">
    <property type="entry name" value="Spore Coat Polysaccharide Biosynthesis Protein SpsA, Chain A"/>
    <property type="match status" value="1"/>
</dbReference>